<feature type="region of interest" description="Disordered" evidence="2">
    <location>
        <begin position="417"/>
        <end position="456"/>
    </location>
</feature>
<evidence type="ECO:0000256" key="2">
    <source>
        <dbReference type="SAM" id="MobiDB-lite"/>
    </source>
</evidence>
<dbReference type="InParanoid" id="J9D1J5"/>
<dbReference type="VEuPathDB" id="MicrosporidiaDB:EDEG_00043"/>
<protein>
    <submittedName>
        <fullName evidence="3">Uncharacterized protein</fullName>
    </submittedName>
</protein>
<feature type="coiled-coil region" evidence="1">
    <location>
        <begin position="519"/>
        <end position="567"/>
    </location>
</feature>
<evidence type="ECO:0000313" key="4">
    <source>
        <dbReference type="Proteomes" id="UP000003163"/>
    </source>
</evidence>
<dbReference type="Proteomes" id="UP000003163">
    <property type="component" value="Unassembled WGS sequence"/>
</dbReference>
<reference evidence="3 4" key="1">
    <citation type="submission" date="2011-08" db="EMBL/GenBank/DDBJ databases">
        <authorList>
            <person name="Liu Z.J."/>
            <person name="Shi F.L."/>
            <person name="Lu J.Q."/>
            <person name="Li M."/>
            <person name="Wang Z.L."/>
        </authorList>
    </citation>
    <scope>NUCLEOTIDE SEQUENCE [LARGE SCALE GENOMIC DNA]</scope>
    <source>
        <strain evidence="3 4">USNM 41457</strain>
    </source>
</reference>
<dbReference type="OMA" id="VFIHEAN"/>
<sequence length="592" mass="69798">MEKANESALSDENRINREIMNLLNCQLTTKSTRNDNVEDLDNDLMNVLADIKQLIEKQEKGDNYQFLNDEKFSQDFLKTNQFEAAEDSNNANVKLSKNNIPSNEIDINEESKKRSPVYSEKTNINKKNCSNKRQMLNKNLLNLIKAVIADRTEKQKELEETQSAVRGLQNMLNEKEEAFIKERQKYKYDLQLLEELKAVVKDSRNESKRMTNKYEEERKRANEINLIKCEIEKSNDRLKEQVEQLKNENNVFATFLSAKSSEGEKVNARMKELNENIENLKKIIVEKEKKISEIEEKLKDKDTSLSLVNEELKKLIDQKHKEKSEYYEKLYKNVGRHNDYLIKELNKLLNEKCVKRNENNDMKNQNEDIVEFCIDDVPKDINKDQIYIKEKTKDYEREKDFKSNDYIKKFKEELTKKRTNKNEQTPIENKTNTDFLSLNSSSTEKNQNISQKGDTTYSKVFNHKNAAVGKKDPNNIDFLNSTDNISIDSKVYDDKKSKKTVDNETIDEITKKIQNISLTNKYKKRLRHLKRKYKKTEDDNIKFRTEIENHKNQIFKLAEEIKNLKSTEFNTFSNNLKDSLNAKSEIDFPVKQ</sequence>
<proteinExistence type="predicted"/>
<comment type="caution">
    <text evidence="3">The sequence shown here is derived from an EMBL/GenBank/DDBJ whole genome shotgun (WGS) entry which is preliminary data.</text>
</comment>
<name>J9D1J5_EDHAE</name>
<feature type="compositionally biased region" description="Polar residues" evidence="2">
    <location>
        <begin position="422"/>
        <end position="456"/>
    </location>
</feature>
<feature type="coiled-coil region" evidence="1">
    <location>
        <begin position="151"/>
        <end position="329"/>
    </location>
</feature>
<dbReference type="AlphaFoldDB" id="J9D1J5"/>
<organism evidence="3 4">
    <name type="scientific">Edhazardia aedis (strain USNM 41457)</name>
    <name type="common">Microsporidian parasite</name>
    <dbReference type="NCBI Taxonomy" id="1003232"/>
    <lineage>
        <taxon>Eukaryota</taxon>
        <taxon>Fungi</taxon>
        <taxon>Fungi incertae sedis</taxon>
        <taxon>Microsporidia</taxon>
        <taxon>Edhazardia</taxon>
    </lineage>
</organism>
<evidence type="ECO:0000313" key="3">
    <source>
        <dbReference type="EMBL" id="EJW01449.1"/>
    </source>
</evidence>
<reference evidence="4" key="2">
    <citation type="submission" date="2015-07" db="EMBL/GenBank/DDBJ databases">
        <title>Contrasting host-pathogen interactions and genome evolution in two generalist and specialist microsporidian pathogens of mosquitoes.</title>
        <authorList>
            <consortium name="The Broad Institute Genomics Platform"/>
            <consortium name="The Broad Institute Genome Sequencing Center for Infectious Disease"/>
            <person name="Cuomo C.A."/>
            <person name="Sanscrainte N.D."/>
            <person name="Goldberg J.M."/>
            <person name="Heiman D."/>
            <person name="Young S."/>
            <person name="Zeng Q."/>
            <person name="Becnel J.J."/>
            <person name="Birren B.W."/>
        </authorList>
    </citation>
    <scope>NUCLEOTIDE SEQUENCE [LARGE SCALE GENOMIC DNA]</scope>
    <source>
        <strain evidence="4">USNM 41457</strain>
    </source>
</reference>
<keyword evidence="4" id="KW-1185">Reference proteome</keyword>
<evidence type="ECO:0000256" key="1">
    <source>
        <dbReference type="SAM" id="Coils"/>
    </source>
</evidence>
<dbReference type="HOGENOM" id="CLU_461242_0_0_1"/>
<accession>J9D1J5</accession>
<feature type="non-terminal residue" evidence="3">
    <location>
        <position position="592"/>
    </location>
</feature>
<dbReference type="EMBL" id="AFBI03000001">
    <property type="protein sequence ID" value="EJW01449.1"/>
    <property type="molecule type" value="Genomic_DNA"/>
</dbReference>
<keyword evidence="1" id="KW-0175">Coiled coil</keyword>
<gene>
    <name evidence="3" type="ORF">EDEG_00043</name>
</gene>